<dbReference type="OrthoDB" id="9784220at2"/>
<dbReference type="GO" id="GO:0016810">
    <property type="term" value="F:hydrolase activity, acting on carbon-nitrogen (but not peptide) bonds"/>
    <property type="evidence" value="ECO:0007669"/>
    <property type="project" value="InterPro"/>
</dbReference>
<dbReference type="Proteomes" id="UP000563601">
    <property type="component" value="Unassembled WGS sequence"/>
</dbReference>
<dbReference type="Gene3D" id="3.20.20.370">
    <property type="entry name" value="Glycoside hydrolase/deacetylase"/>
    <property type="match status" value="1"/>
</dbReference>
<dbReference type="CDD" id="cd10967">
    <property type="entry name" value="CE4_GLA_like_6s"/>
    <property type="match status" value="1"/>
</dbReference>
<gene>
    <name evidence="5" type="ORF">GTQ55_11735</name>
    <name evidence="4" type="ORF">HNQ53_000059</name>
</gene>
<dbReference type="Pfam" id="PF01522">
    <property type="entry name" value="Polysacc_deac_1"/>
    <property type="match status" value="1"/>
</dbReference>
<dbReference type="EMBL" id="JACHHR010000001">
    <property type="protein sequence ID" value="MBB5209871.1"/>
    <property type="molecule type" value="Genomic_DNA"/>
</dbReference>
<dbReference type="EMBL" id="CP047491">
    <property type="protein sequence ID" value="QHQ39589.1"/>
    <property type="molecule type" value="Genomic_DNA"/>
</dbReference>
<dbReference type="PANTHER" id="PTHR34216">
    <property type="match status" value="1"/>
</dbReference>
<accession>A0A6P1TEA1</accession>
<evidence type="ECO:0000259" key="3">
    <source>
        <dbReference type="PROSITE" id="PS51677"/>
    </source>
</evidence>
<keyword evidence="6" id="KW-1185">Reference proteome</keyword>
<dbReference type="RefSeq" id="WP_161858906.1">
    <property type="nucleotide sequence ID" value="NZ_CP047491.1"/>
</dbReference>
<reference evidence="4 7" key="2">
    <citation type="submission" date="2020-08" db="EMBL/GenBank/DDBJ databases">
        <title>Genomic Encyclopedia of Type Strains, Phase IV (KMG-IV): sequencing the most valuable type-strain genomes for metagenomic binning, comparative biology and taxonomic classification.</title>
        <authorList>
            <person name="Goeker M."/>
        </authorList>
    </citation>
    <scope>NUCLEOTIDE SEQUENCE [LARGE SCALE GENOMIC DNA]</scope>
    <source>
        <strain evidence="4 7">DSM 11525</strain>
    </source>
</reference>
<proteinExistence type="predicted"/>
<dbReference type="AlphaFoldDB" id="A0A6P1TEA1"/>
<dbReference type="InterPro" id="IPR051398">
    <property type="entry name" value="Polysacch_Deacetylase"/>
</dbReference>
<name>A0A6P1TEA1_9GAMM</name>
<evidence type="ECO:0000313" key="5">
    <source>
        <dbReference type="EMBL" id="QHQ39589.1"/>
    </source>
</evidence>
<evidence type="ECO:0000256" key="1">
    <source>
        <dbReference type="ARBA" id="ARBA00022729"/>
    </source>
</evidence>
<dbReference type="PANTHER" id="PTHR34216:SF11">
    <property type="entry name" value="CHITOOLIGOSACCHARIDE DEACETYLASE"/>
    <property type="match status" value="1"/>
</dbReference>
<protein>
    <submittedName>
        <fullName evidence="4">Peptidoglycan/xylan/chitin deacetylase (PgdA/CDA1 family)</fullName>
    </submittedName>
    <submittedName>
        <fullName evidence="5">Polysaccharide deacetylase family protein</fullName>
    </submittedName>
</protein>
<dbReference type="SUPFAM" id="SSF88713">
    <property type="entry name" value="Glycoside hydrolase/deacetylase"/>
    <property type="match status" value="1"/>
</dbReference>
<feature type="domain" description="NodB homology" evidence="3">
    <location>
        <begin position="43"/>
        <end position="261"/>
    </location>
</feature>
<evidence type="ECO:0000313" key="4">
    <source>
        <dbReference type="EMBL" id="MBB5209871.1"/>
    </source>
</evidence>
<reference evidence="5 6" key="1">
    <citation type="submission" date="2020-01" db="EMBL/GenBank/DDBJ databases">
        <title>The possibility of degradation of plastic by Microbulbifer hydrolyticus IRE-31.</title>
        <authorList>
            <person name="Liu L."/>
        </authorList>
    </citation>
    <scope>NUCLEOTIDE SEQUENCE [LARGE SCALE GENOMIC DNA]</scope>
    <source>
        <strain evidence="5 6">IRE-31</strain>
    </source>
</reference>
<dbReference type="InterPro" id="IPR002509">
    <property type="entry name" value="NODB_dom"/>
</dbReference>
<feature type="signal peptide" evidence="2">
    <location>
        <begin position="1"/>
        <end position="30"/>
    </location>
</feature>
<organism evidence="4 7">
    <name type="scientific">Microbulbifer hydrolyticus</name>
    <dbReference type="NCBI Taxonomy" id="48074"/>
    <lineage>
        <taxon>Bacteria</taxon>
        <taxon>Pseudomonadati</taxon>
        <taxon>Pseudomonadota</taxon>
        <taxon>Gammaproteobacteria</taxon>
        <taxon>Cellvibrionales</taxon>
        <taxon>Microbulbiferaceae</taxon>
        <taxon>Microbulbifer</taxon>
    </lineage>
</organism>
<evidence type="ECO:0000256" key="2">
    <source>
        <dbReference type="SAM" id="SignalP"/>
    </source>
</evidence>
<evidence type="ECO:0000313" key="7">
    <source>
        <dbReference type="Proteomes" id="UP000563601"/>
    </source>
</evidence>
<dbReference type="PROSITE" id="PS51677">
    <property type="entry name" value="NODB"/>
    <property type="match status" value="1"/>
</dbReference>
<evidence type="ECO:0000313" key="6">
    <source>
        <dbReference type="Proteomes" id="UP000464675"/>
    </source>
</evidence>
<feature type="chain" id="PRO_5044645705" evidence="2">
    <location>
        <begin position="31"/>
        <end position="279"/>
    </location>
</feature>
<dbReference type="Proteomes" id="UP000464675">
    <property type="component" value="Chromosome"/>
</dbReference>
<dbReference type="InterPro" id="IPR011330">
    <property type="entry name" value="Glyco_hydro/deAcase_b/a-brl"/>
</dbReference>
<dbReference type="GO" id="GO:0005975">
    <property type="term" value="P:carbohydrate metabolic process"/>
    <property type="evidence" value="ECO:0007669"/>
    <property type="project" value="InterPro"/>
</dbReference>
<keyword evidence="1 2" id="KW-0732">Signal</keyword>
<sequence length="279" mass="30379">MIARHVRKIGASGTFLISILLAAGSAATIAAEAESPWPGGAEVAVVLTYDDALDSHLDVAIPQLDKHNLPGTFYISGARPAVRLRLDEWRSAAKSGHELGNHTLYHPCRKSLANRSWVKSWQDLDKYTLDQFVSEVQTTNSMLEAIDGEKQRTFAYPCGDMLAGGEDVVPALKKLVTGARLFTADGQHQVSDSDFYRVASFDGAEKSGKELIAVAEAARVNNSLVGFLFHGVGGDYITVSSDAHRQLLAHLAAHPDRYWVATMREALAHLQREQARSAQ</sequence>